<gene>
    <name evidence="2" type="ORF">SK803_16070</name>
</gene>
<evidence type="ECO:0000313" key="2">
    <source>
        <dbReference type="EMBL" id="MDX8031742.1"/>
    </source>
</evidence>
<dbReference type="EMBL" id="JAXAVW010000012">
    <property type="protein sequence ID" value="MDX8031742.1"/>
    <property type="molecule type" value="Genomic_DNA"/>
</dbReference>
<name>A0ABU4T0Q1_9PSEU</name>
<comment type="caution">
    <text evidence="2">The sequence shown here is derived from an EMBL/GenBank/DDBJ whole genome shotgun (WGS) entry which is preliminary data.</text>
</comment>
<dbReference type="RefSeq" id="WP_319966798.1">
    <property type="nucleotide sequence ID" value="NZ_JAXAVW010000012.1"/>
</dbReference>
<evidence type="ECO:0000256" key="1">
    <source>
        <dbReference type="SAM" id="MobiDB-lite"/>
    </source>
</evidence>
<keyword evidence="3" id="KW-1185">Reference proteome</keyword>
<sequence length="1022" mass="114456">MATPVQIAKVIKSALDDLDGENDHHAFEQLCRELARRRIASNVRTATGPVSAGGDQGRDFETFRTYLADELPFAIGFVALASRDVVVFACTIQQDDLKSKFKSDINAICTQGTQVDRVCLFATGKVSTRVRHDVENWAKGEHGIALEIFDRFVVAEWLAEPDLYWIAQEYLHLPAELAPQVEDSEPVLPEWYVELRADWQAVDRQPSNIGDMFDLRRGLRHAVPPGPARVDLDGWLTLMTRLAECTPDADARLHAIYEIVCARCRGVADLRPAESLIRSFMTDVELSEDPSLLFDASVLVQFCVIAVGYGHSDLAPDEVLGWVPQLRRQVDRLLGREWGSNTRAGLLQVAVHLALHVDFSDAEFNGSATLAEIDERYEAITGAIESGTLHGFFDRDPNVSLVDLDGGMQRLLELVELLPHAPVYPIDALSTVIEIHTPVLRDHPLYRQVCDGLDDAVRRQEGDAAVGDRCRQRATSLLRADRLLEALREFHQTKVKWFHGDTYYGAVRAIANIVDIYSALGMYLAAKKYALAMGYLAHSSPDRSDREFVPMALFSAANMDHLAGAWISSARLAAIAGQVHLQLAPDAGNLERHKYVTEAMKFQAFTTVIAEQTRPEFMPALRDILEHSLFEGLIRPTETHDSAPRTEQQWTDWLSDRAGAPFSDVGAERTITFCSLGVRWTVHCQNEQSTVLATEDFTAILQILLVEFASLDPVLIPQDVDVEVRIYQATDPPERDHYTRLDSELRRWLLLLPDAPQTDSGVETGQSQALHLAFQVLIGNSLLDQEQFSHLMDEAARNGLFHNLEIGRPYQELARLHTEPTPPLSDSAYRPLANPERPNPRAGSSHLRPCTGLGPGYTEEKAHAILSDRYDVLPRPVRHTLPELLDDERVRALFLDLRAQGWKDWHLLCVVMNLTVQARIESRHGPLTAGLAGQLKDEIFDEALRDEQLDDLYLPAEKVTREAMEIGIRSVAMSSLRRWGLELHHGTAIADPVVEVLNERYGFWTYDIPHADPFHGRLAADS</sequence>
<accession>A0ABU4T0Q1</accession>
<evidence type="ECO:0000313" key="3">
    <source>
        <dbReference type="Proteomes" id="UP001285521"/>
    </source>
</evidence>
<feature type="region of interest" description="Disordered" evidence="1">
    <location>
        <begin position="818"/>
        <end position="853"/>
    </location>
</feature>
<reference evidence="2 3" key="1">
    <citation type="submission" date="2023-11" db="EMBL/GenBank/DDBJ databases">
        <title>Lentzea sokolovensis, sp. nov., Lentzea kristufkii, sp. nov., and Lentzea miocenensis, sp. nov., rare actinobacteria from Sokolov Coal Basin, Miocene lacustrine sediment, Czech Republic.</title>
        <authorList>
            <person name="Lara A."/>
            <person name="Kotroba L."/>
            <person name="Nouioui I."/>
            <person name="Neumann-Schaal M."/>
            <person name="Mast Y."/>
            <person name="Chronakova A."/>
        </authorList>
    </citation>
    <scope>NUCLEOTIDE SEQUENCE [LARGE SCALE GENOMIC DNA]</scope>
    <source>
        <strain evidence="2 3">BCCO 10_0856</strain>
    </source>
</reference>
<reference evidence="2 3" key="2">
    <citation type="submission" date="2023-11" db="EMBL/GenBank/DDBJ databases">
        <authorList>
            <person name="Lara A.C."/>
            <person name="Chronakova A."/>
        </authorList>
    </citation>
    <scope>NUCLEOTIDE SEQUENCE [LARGE SCALE GENOMIC DNA]</scope>
    <source>
        <strain evidence="2 3">BCCO 10_0856</strain>
    </source>
</reference>
<protein>
    <submittedName>
        <fullName evidence="2">Uncharacterized protein</fullName>
    </submittedName>
</protein>
<organism evidence="2 3">
    <name type="scientific">Lentzea miocenica</name>
    <dbReference type="NCBI Taxonomy" id="3095431"/>
    <lineage>
        <taxon>Bacteria</taxon>
        <taxon>Bacillati</taxon>
        <taxon>Actinomycetota</taxon>
        <taxon>Actinomycetes</taxon>
        <taxon>Pseudonocardiales</taxon>
        <taxon>Pseudonocardiaceae</taxon>
        <taxon>Lentzea</taxon>
    </lineage>
</organism>
<dbReference type="Proteomes" id="UP001285521">
    <property type="component" value="Unassembled WGS sequence"/>
</dbReference>
<proteinExistence type="predicted"/>